<feature type="region of interest" description="Disordered" evidence="1">
    <location>
        <begin position="38"/>
        <end position="110"/>
    </location>
</feature>
<dbReference type="OrthoDB" id="2593559at2759"/>
<gene>
    <name evidence="3" type="ORF">CVT26_015372</name>
</gene>
<evidence type="ECO:0000313" key="3">
    <source>
        <dbReference type="EMBL" id="PPQ75401.1"/>
    </source>
</evidence>
<dbReference type="Proteomes" id="UP000284706">
    <property type="component" value="Unassembled WGS sequence"/>
</dbReference>
<dbReference type="Pfam" id="PF24016">
    <property type="entry name" value="DUF7330"/>
    <property type="match status" value="1"/>
</dbReference>
<accession>A0A409WA82</accession>
<keyword evidence="4" id="KW-1185">Reference proteome</keyword>
<feature type="region of interest" description="Disordered" evidence="1">
    <location>
        <begin position="492"/>
        <end position="535"/>
    </location>
</feature>
<evidence type="ECO:0000313" key="4">
    <source>
        <dbReference type="Proteomes" id="UP000284706"/>
    </source>
</evidence>
<dbReference type="InterPro" id="IPR055754">
    <property type="entry name" value="DUF7330"/>
</dbReference>
<name>A0A409WA82_9AGAR</name>
<dbReference type="AlphaFoldDB" id="A0A409WA82"/>
<sequence>MPMITQDARTSGFKFKCRATSSLCTTLTPPDIPCRFFAAQPKSMSSPPWKQPHGHHPPSLTPSHRDQPKDDRERRQGRPTSFYVVNHNDNDDNSPSTHSSTHLDHDSPGFDPDADSLSCLIPPPCYSSRRGSAVTSLSPPVLLEEGHSRHHTASAGAPSRWSYGPEAAVDDATEEDRDLPTFTFPAEGRRAQLGEERCGYWVGREKNRDAGLESQFPVTHSEQDHGPLPSPHSTEDLLAGTVLTSPSSLKQQYCGSQTYLGGFPGTQTNIPAPSAAPRSSVAGSTCTSSHGFARAENSRTTFSSTQLSYSAKPQLSRKTAQSATLAPLAEGVLTENGLTLLPDSINPSVSSLPLLSSSARTSMDRGTILCSPSRRDYTLPTTTYPQVQTLAQVEREPCGSCTAVDHAHIGGLHPNFPAQPVRLAPPTSDNRLRATNYVSLSRSSTIREPSFRLFGRQSTSSSTSITGEFFIDPDLHIPPGLLQAVAGAPHVASRPSLRRNGVGSPHSSRYRTSFAPPTAASSSSHSTPTDYPGPRVRKENLRLEVENGGIDVDVHLLPSSPSLPFHAAPRSSYCSAPDGRLIDGGTSRACSRRRHTISNSHPLGVNTSEAAGRRGSVCGRAEQRQQHVEVVPTLIALELKQDAVLEGEKGKEFHIVARIHAPTPRRPFHLLASTMTLRTRMASAARNKGLATSRLTPLSAFSSDPHQAMARSSSLLQRLPPATGPHPTQFSTNSTLLTKSDLTLHIPRNFRGPITLHVLAGDIDEHVRLSREISSAAVVLAESAYVRGYFVGGLAGDAQKEGLADEEKESDVAVRCEEGREQLYGSVAALEVGADAPTAQNVGSTGVQSQTAESMERGAWVGDKVEAVIGDGTFYLQFEDESDPFAEKKVGFWKSLVPRCRR</sequence>
<proteinExistence type="predicted"/>
<reference evidence="3 4" key="1">
    <citation type="journal article" date="2018" name="Evol. Lett.">
        <title>Horizontal gene cluster transfer increased hallucinogenic mushroom diversity.</title>
        <authorList>
            <person name="Reynolds H.T."/>
            <person name="Vijayakumar V."/>
            <person name="Gluck-Thaler E."/>
            <person name="Korotkin H.B."/>
            <person name="Matheny P.B."/>
            <person name="Slot J.C."/>
        </authorList>
    </citation>
    <scope>NUCLEOTIDE SEQUENCE [LARGE SCALE GENOMIC DNA]</scope>
    <source>
        <strain evidence="3 4">SRW20</strain>
    </source>
</reference>
<feature type="domain" description="DUF7330" evidence="2">
    <location>
        <begin position="721"/>
        <end position="821"/>
    </location>
</feature>
<evidence type="ECO:0000259" key="2">
    <source>
        <dbReference type="Pfam" id="PF24016"/>
    </source>
</evidence>
<feature type="compositionally biased region" description="Low complexity" evidence="1">
    <location>
        <begin position="512"/>
        <end position="529"/>
    </location>
</feature>
<evidence type="ECO:0000256" key="1">
    <source>
        <dbReference type="SAM" id="MobiDB-lite"/>
    </source>
</evidence>
<comment type="caution">
    <text evidence="3">The sequence shown here is derived from an EMBL/GenBank/DDBJ whole genome shotgun (WGS) entry which is preliminary data.</text>
</comment>
<feature type="compositionally biased region" description="Basic and acidic residues" evidence="1">
    <location>
        <begin position="63"/>
        <end position="76"/>
    </location>
</feature>
<dbReference type="InParanoid" id="A0A409WA82"/>
<protein>
    <recommendedName>
        <fullName evidence="2">DUF7330 domain-containing protein</fullName>
    </recommendedName>
</protein>
<dbReference type="EMBL" id="NHYE01005263">
    <property type="protein sequence ID" value="PPQ75401.1"/>
    <property type="molecule type" value="Genomic_DNA"/>
</dbReference>
<organism evidence="3 4">
    <name type="scientific">Gymnopilus dilepis</name>
    <dbReference type="NCBI Taxonomy" id="231916"/>
    <lineage>
        <taxon>Eukaryota</taxon>
        <taxon>Fungi</taxon>
        <taxon>Dikarya</taxon>
        <taxon>Basidiomycota</taxon>
        <taxon>Agaricomycotina</taxon>
        <taxon>Agaricomycetes</taxon>
        <taxon>Agaricomycetidae</taxon>
        <taxon>Agaricales</taxon>
        <taxon>Agaricineae</taxon>
        <taxon>Hymenogastraceae</taxon>
        <taxon>Gymnopilus</taxon>
    </lineage>
</organism>